<evidence type="ECO:0008006" key="4">
    <source>
        <dbReference type="Google" id="ProtNLM"/>
    </source>
</evidence>
<proteinExistence type="predicted"/>
<evidence type="ECO:0000313" key="2">
    <source>
        <dbReference type="EMBL" id="TGY08063.1"/>
    </source>
</evidence>
<sequence length="314" mass="34588">MEAQKPKIALYAQRSFGEKLTAAFDFIKENSKLLMKFTTYLILPLCLLQGLSLNGLMSGAMALGDMTGGSFDSSVAGSSVMMLVTYYSLYAVLYLLGTVMLTSLVYALVRTYNEREERLEGVTLGMLKPLLFRNVRRLFLIAIVGVLLVLLVGGVAGFLVTIIPVMILVSLFVLLVIVVSVPLAIWAPVYLFEDIHIMDALKKAYRLGFATWGGIVLISIVMGFIALILQGVTMIPWYIGTIVKYIFVMTDTGGGATVSVGYNFMLYLLAVVQAFGVYLSMIFSLLGLAYQYGHASEKIDYVMVENDIDNFDKL</sequence>
<comment type="caution">
    <text evidence="2">The sequence shown here is derived from an EMBL/GenBank/DDBJ whole genome shotgun (WGS) entry which is preliminary data.</text>
</comment>
<feature type="transmembrane region" description="Helical" evidence="1">
    <location>
        <begin position="204"/>
        <end position="229"/>
    </location>
</feature>
<feature type="transmembrane region" description="Helical" evidence="1">
    <location>
        <begin position="84"/>
        <end position="109"/>
    </location>
</feature>
<organism evidence="2 3">
    <name type="scientific">Bacteroides muris</name>
    <name type="common">ex Afrizal et al. 2022</name>
    <dbReference type="NCBI Taxonomy" id="2516960"/>
    <lineage>
        <taxon>Bacteria</taxon>
        <taxon>Pseudomonadati</taxon>
        <taxon>Bacteroidota</taxon>
        <taxon>Bacteroidia</taxon>
        <taxon>Bacteroidales</taxon>
        <taxon>Bacteroidaceae</taxon>
        <taxon>Bacteroides</taxon>
    </lineage>
</organism>
<keyword evidence="1" id="KW-0472">Membrane</keyword>
<protein>
    <recommendedName>
        <fullName evidence="4">Transmembrane protein</fullName>
    </recommendedName>
</protein>
<reference evidence="2 3" key="1">
    <citation type="submission" date="2019-04" db="EMBL/GenBank/DDBJ databases">
        <title>Microbes associate with the intestines of laboratory mice.</title>
        <authorList>
            <person name="Navarre W."/>
            <person name="Wong E."/>
            <person name="Huang K."/>
            <person name="Tropini C."/>
            <person name="Ng K."/>
            <person name="Yu B."/>
        </authorList>
    </citation>
    <scope>NUCLEOTIDE SEQUENCE [LARGE SCALE GENOMIC DNA]</scope>
    <source>
        <strain evidence="2 3">NM69_E16B</strain>
    </source>
</reference>
<dbReference type="Proteomes" id="UP000310532">
    <property type="component" value="Unassembled WGS sequence"/>
</dbReference>
<evidence type="ECO:0000313" key="3">
    <source>
        <dbReference type="Proteomes" id="UP000310532"/>
    </source>
</evidence>
<keyword evidence="3" id="KW-1185">Reference proteome</keyword>
<feature type="transmembrane region" description="Helical" evidence="1">
    <location>
        <begin position="166"/>
        <end position="192"/>
    </location>
</feature>
<evidence type="ECO:0000256" key="1">
    <source>
        <dbReference type="SAM" id="Phobius"/>
    </source>
</evidence>
<dbReference type="AlphaFoldDB" id="A0A4S2B2V0"/>
<accession>A0A4S2B2V0</accession>
<keyword evidence="1" id="KW-1133">Transmembrane helix</keyword>
<feature type="transmembrane region" description="Helical" evidence="1">
    <location>
        <begin position="138"/>
        <end position="160"/>
    </location>
</feature>
<name>A0A4S2B2V0_9BACE</name>
<feature type="transmembrane region" description="Helical" evidence="1">
    <location>
        <begin position="264"/>
        <end position="290"/>
    </location>
</feature>
<keyword evidence="1" id="KW-0812">Transmembrane</keyword>
<dbReference type="EMBL" id="SRYZ01000007">
    <property type="protein sequence ID" value="TGY08063.1"/>
    <property type="molecule type" value="Genomic_DNA"/>
</dbReference>
<dbReference type="RefSeq" id="WP_136009486.1">
    <property type="nucleotide sequence ID" value="NZ_SRYZ01000007.1"/>
</dbReference>
<feature type="transmembrane region" description="Helical" evidence="1">
    <location>
        <begin position="40"/>
        <end position="64"/>
    </location>
</feature>
<gene>
    <name evidence="2" type="ORF">E5355_05435</name>
</gene>